<dbReference type="Proteomes" id="UP000324701">
    <property type="component" value="Unassembled WGS sequence"/>
</dbReference>
<dbReference type="AlphaFoldDB" id="A0A5B1BN23"/>
<accession>A0A5B1BN23</accession>
<keyword evidence="3" id="KW-1185">Reference proteome</keyword>
<comment type="caution">
    <text evidence="2">The sequence shown here is derived from an EMBL/GenBank/DDBJ whole genome shotgun (WGS) entry which is preliminary data.</text>
</comment>
<evidence type="ECO:0000256" key="1">
    <source>
        <dbReference type="SAM" id="Phobius"/>
    </source>
</evidence>
<feature type="transmembrane region" description="Helical" evidence="1">
    <location>
        <begin position="24"/>
        <end position="48"/>
    </location>
</feature>
<feature type="transmembrane region" description="Helical" evidence="1">
    <location>
        <begin position="127"/>
        <end position="144"/>
    </location>
</feature>
<evidence type="ECO:0000313" key="2">
    <source>
        <dbReference type="EMBL" id="KAA1250108.1"/>
    </source>
</evidence>
<keyword evidence="1" id="KW-1133">Transmembrane helix</keyword>
<dbReference type="EMBL" id="VTZN01000057">
    <property type="protein sequence ID" value="KAA1250108.1"/>
    <property type="molecule type" value="Genomic_DNA"/>
</dbReference>
<keyword evidence="1" id="KW-0812">Transmembrane</keyword>
<organism evidence="2 3">
    <name type="scientific">Mycobacterium simiae</name>
    <name type="common">Mycobacterium habana</name>
    <dbReference type="NCBI Taxonomy" id="1784"/>
    <lineage>
        <taxon>Bacteria</taxon>
        <taxon>Bacillati</taxon>
        <taxon>Actinomycetota</taxon>
        <taxon>Actinomycetes</taxon>
        <taxon>Mycobacteriales</taxon>
        <taxon>Mycobacteriaceae</taxon>
        <taxon>Mycobacterium</taxon>
        <taxon>Mycobacterium simiae complex</taxon>
    </lineage>
</organism>
<name>A0A5B1BN23_MYCSI</name>
<dbReference type="OrthoDB" id="8481950at2"/>
<feature type="transmembrane region" description="Helical" evidence="1">
    <location>
        <begin position="69"/>
        <end position="89"/>
    </location>
</feature>
<protein>
    <submittedName>
        <fullName evidence="2">DUF4345 domain-containing protein</fullName>
    </submittedName>
</protein>
<keyword evidence="1" id="KW-0472">Membrane</keyword>
<reference evidence="2 3" key="1">
    <citation type="submission" date="2019-09" db="EMBL/GenBank/DDBJ databases">
        <title>Report of infection by Mycobacterium simiae a patient suffering from pulmonary tuberculosis.</title>
        <authorList>
            <person name="Mohanty P.S."/>
            <person name="Bansal A.K."/>
            <person name="Singh H."/>
            <person name="Sharma S."/>
            <person name="Patil S.A."/>
            <person name="Upadhaya P."/>
            <person name="Singh P.K."/>
            <person name="Kumar D."/>
            <person name="Kumar S."/>
            <person name="Singh R.K."/>
            <person name="Chaudhary B."/>
        </authorList>
    </citation>
    <scope>NUCLEOTIDE SEQUENCE [LARGE SCALE GENOMIC DNA]</scope>
    <source>
        <strain evidence="2 3">JAL-560-SIM</strain>
    </source>
</reference>
<feature type="transmembrane region" description="Helical" evidence="1">
    <location>
        <begin position="95"/>
        <end position="115"/>
    </location>
</feature>
<dbReference type="InterPro" id="IPR025597">
    <property type="entry name" value="DUF4345"/>
</dbReference>
<dbReference type="RefSeq" id="WP_149654054.1">
    <property type="nucleotide sequence ID" value="NZ_VTZN01000057.1"/>
</dbReference>
<gene>
    <name evidence="2" type="ORF">F0Q45_11370</name>
</gene>
<proteinExistence type="predicted"/>
<evidence type="ECO:0000313" key="3">
    <source>
        <dbReference type="Proteomes" id="UP000324701"/>
    </source>
</evidence>
<dbReference type="Pfam" id="PF14248">
    <property type="entry name" value="DUF4345"/>
    <property type="match status" value="1"/>
</dbReference>
<sequence>MILPAGRARTSCVQLDIVPEWLEIAVAVTVSAIIAVFFLGMGGYALVAPDAILRPFAIKLTKAQSRSEVRAVYGGFGLAMAAILAFAAVDPGLRVGIMITVGVALAGMAFGRLLSAVVDKRTPFYPNWFYFLVEAVAAAALIATA</sequence>